<evidence type="ECO:0000259" key="2">
    <source>
        <dbReference type="Pfam" id="PF05598"/>
    </source>
</evidence>
<dbReference type="InterPro" id="IPR025668">
    <property type="entry name" value="Tnp_DDE_dom"/>
</dbReference>
<dbReference type="NCBIfam" id="NF033551">
    <property type="entry name" value="transpos_IS1182"/>
    <property type="match status" value="1"/>
</dbReference>
<dbReference type="PANTHER" id="PTHR33408">
    <property type="entry name" value="TRANSPOSASE"/>
    <property type="match status" value="1"/>
</dbReference>
<feature type="coiled-coil region" evidence="1">
    <location>
        <begin position="156"/>
        <end position="208"/>
    </location>
</feature>
<dbReference type="Pfam" id="PF05598">
    <property type="entry name" value="DUF772"/>
    <property type="match status" value="1"/>
</dbReference>
<protein>
    <submittedName>
        <fullName evidence="4">Transposase</fullName>
    </submittedName>
</protein>
<proteinExistence type="predicted"/>
<dbReference type="InterPro" id="IPR008490">
    <property type="entry name" value="Transposase_InsH_N"/>
</dbReference>
<evidence type="ECO:0000256" key="1">
    <source>
        <dbReference type="SAM" id="Coils"/>
    </source>
</evidence>
<dbReference type="PANTHER" id="PTHR33408:SF2">
    <property type="entry name" value="TRANSPOSASE DDE DOMAIN-CONTAINING PROTEIN"/>
    <property type="match status" value="1"/>
</dbReference>
<evidence type="ECO:0000313" key="5">
    <source>
        <dbReference type="Proteomes" id="UP000219048"/>
    </source>
</evidence>
<dbReference type="Proteomes" id="UP000219048">
    <property type="component" value="Unassembled WGS sequence"/>
</dbReference>
<reference evidence="5" key="1">
    <citation type="submission" date="2017-09" db="EMBL/GenBank/DDBJ databases">
        <authorList>
            <person name="Varghese N."/>
            <person name="Submissions S."/>
        </authorList>
    </citation>
    <scope>NUCLEOTIDE SEQUENCE [LARGE SCALE GENOMIC DNA]</scope>
    <source>
        <strain evidence="5">DSM 25885</strain>
    </source>
</reference>
<organism evidence="4 5">
    <name type="scientific">Flagellimonas pacifica</name>
    <dbReference type="NCBI Taxonomy" id="1247520"/>
    <lineage>
        <taxon>Bacteria</taxon>
        <taxon>Pseudomonadati</taxon>
        <taxon>Bacteroidota</taxon>
        <taxon>Flavobacteriia</taxon>
        <taxon>Flavobacteriales</taxon>
        <taxon>Flavobacteriaceae</taxon>
        <taxon>Flagellimonas</taxon>
    </lineage>
</organism>
<gene>
    <name evidence="4" type="ORF">SAMN06265377_3053</name>
</gene>
<accession>A0A285MZI9</accession>
<name>A0A285MZI9_9FLAO</name>
<dbReference type="EMBL" id="OBEH01000005">
    <property type="protein sequence ID" value="SNZ01216.1"/>
    <property type="molecule type" value="Genomic_DNA"/>
</dbReference>
<sequence>MEYQQKQSRTQLALYTTCLDDMIAEENSVRIIDRFVDGLDLQAIGFGAMAPQGRPPYDPADLLKLYIYGYLNRIRSSRSLELECARNIELIWLLGNLRPDHNTIARFRKDNPKAIKRVFRHTVSIAKNHELIGATLIAGDSTKLRAQNSKKNNFNLKKVARHLEYIDKKLEEHQQELAKADGDAKEEIRKLAKNRERQRERYVRIQKELRADTSTENPQISTSDPDSRHQIVRGTITEVCYTAQTTVDADHKLLIDYKITNQNDKKAMGGMLRRAKAILGTNSFTALYDKGYHTGSEFKVANDIGVDTLVAVPGIGRASQAPDPAYNAEHFNYDPQQDSYRCPQGHELTSNGNWYRARNYRFKQYRTKACKNCPVRNGCTSAKQNGKILQRSEFTAFIEHNARRVTEQPDIYKKRQALVEHPFGTIKRQWGFDHIITKKGMPTAGADFGFIALAYNLKRLIKLGWKPEIRAKHRTNILKTLLITVKRSKDEFLAHISAFMKIQPSYRQISLISQIV</sequence>
<dbReference type="Pfam" id="PF13751">
    <property type="entry name" value="DDE_Tnp_1_6"/>
    <property type="match status" value="1"/>
</dbReference>
<keyword evidence="5" id="KW-1185">Reference proteome</keyword>
<dbReference type="InterPro" id="IPR047629">
    <property type="entry name" value="IS1182_transpos"/>
</dbReference>
<feature type="domain" description="Transposase DDE" evidence="3">
    <location>
        <begin position="342"/>
        <end position="461"/>
    </location>
</feature>
<evidence type="ECO:0000313" key="4">
    <source>
        <dbReference type="EMBL" id="SNZ01216.1"/>
    </source>
</evidence>
<dbReference type="AlphaFoldDB" id="A0A285MZI9"/>
<feature type="domain" description="Transposase InsH N-terminal" evidence="2">
    <location>
        <begin position="18"/>
        <end position="109"/>
    </location>
</feature>
<keyword evidence="1" id="KW-0175">Coiled coil</keyword>
<evidence type="ECO:0000259" key="3">
    <source>
        <dbReference type="Pfam" id="PF13751"/>
    </source>
</evidence>